<dbReference type="CDD" id="cd20532">
    <property type="entry name" value="CYCLIN_CCNL_rpt1"/>
    <property type="match status" value="1"/>
</dbReference>
<dbReference type="Pfam" id="PF00134">
    <property type="entry name" value="Cyclin_N"/>
    <property type="match status" value="1"/>
</dbReference>
<dbReference type="InterPro" id="IPR043198">
    <property type="entry name" value="Cyclin/Ssn8"/>
</dbReference>
<dbReference type="PIRSF" id="PIRSF036580">
    <property type="entry name" value="Cyclin_L"/>
    <property type="match status" value="1"/>
</dbReference>
<dbReference type="SMART" id="SM00385">
    <property type="entry name" value="CYCLIN"/>
    <property type="match status" value="2"/>
</dbReference>
<feature type="compositionally biased region" description="Basic residues" evidence="2">
    <location>
        <begin position="390"/>
        <end position="421"/>
    </location>
</feature>
<sequence>MIYSGRVDNFYLTAEQLAASPSRADGVDEASERELRRYCCDVVAEAAVLLRLPQVVAATAQVLVQRFYCKRSLKAFDVKVVAMAAFWLACKLEEVIVIDSPARLTLRNLITVMDRIIRRRDGRRLAVMDPYSQRYEQMKQEATKAERLMLRALGFVLHVEHPHRFVLNYCQILGCGTKALQQEAWNMSNDSLRTTLCVRYRAEVVACGILFTAARKLKVPMPESPPWWLLFEVTEVELADVCATLSDLYQRPKAQHISLLPGTAGAAQPVPPPGAKSPLSTQATPLQSPASQAPSTVGSLAALPAASAEPPRGSGLAPSAAQKQGGSAQQAGDAGERSTGAANGSAPEPAPAATASDARQARPATSAGKQEEDSSKKERRRSPSRSGSRSQKRSRSRSRSRDRKRRSRSRDRKRSRSRSRSRGRDRSSRRDRRDDQPVYRAGSGKPPRRDERRREERGYRSSGGTSYRR</sequence>
<feature type="compositionally biased region" description="Low complexity" evidence="2">
    <location>
        <begin position="299"/>
        <end position="333"/>
    </location>
</feature>
<feature type="compositionally biased region" description="Low complexity" evidence="2">
    <location>
        <begin position="351"/>
        <end position="364"/>
    </location>
</feature>
<keyword evidence="1" id="KW-0195">Cyclin</keyword>
<dbReference type="Gene3D" id="1.10.472.10">
    <property type="entry name" value="Cyclin-like"/>
    <property type="match status" value="2"/>
</dbReference>
<dbReference type="EMBL" id="SIDB01000006">
    <property type="protein sequence ID" value="KAI3431465.1"/>
    <property type="molecule type" value="Genomic_DNA"/>
</dbReference>
<gene>
    <name evidence="4" type="ORF">D9Q98_004517</name>
</gene>
<dbReference type="InterPro" id="IPR036915">
    <property type="entry name" value="Cyclin-like_sf"/>
</dbReference>
<evidence type="ECO:0000256" key="1">
    <source>
        <dbReference type="RuleBase" id="RU000383"/>
    </source>
</evidence>
<organism evidence="4 5">
    <name type="scientific">Chlorella vulgaris</name>
    <name type="common">Green alga</name>
    <dbReference type="NCBI Taxonomy" id="3077"/>
    <lineage>
        <taxon>Eukaryota</taxon>
        <taxon>Viridiplantae</taxon>
        <taxon>Chlorophyta</taxon>
        <taxon>core chlorophytes</taxon>
        <taxon>Trebouxiophyceae</taxon>
        <taxon>Chlorellales</taxon>
        <taxon>Chlorellaceae</taxon>
        <taxon>Chlorella clade</taxon>
        <taxon>Chlorella</taxon>
    </lineage>
</organism>
<dbReference type="InterPro" id="IPR013763">
    <property type="entry name" value="Cyclin-like_dom"/>
</dbReference>
<keyword evidence="5" id="KW-1185">Reference proteome</keyword>
<dbReference type="Proteomes" id="UP001055712">
    <property type="component" value="Unassembled WGS sequence"/>
</dbReference>
<feature type="domain" description="Cyclin-like" evidence="3">
    <location>
        <begin position="41"/>
        <end position="151"/>
    </location>
</feature>
<feature type="domain" description="Cyclin-like" evidence="3">
    <location>
        <begin position="164"/>
        <end position="247"/>
    </location>
</feature>
<dbReference type="InterPro" id="IPR006671">
    <property type="entry name" value="Cyclin_N"/>
</dbReference>
<feature type="compositionally biased region" description="Low complexity" evidence="2">
    <location>
        <begin position="460"/>
        <end position="469"/>
    </location>
</feature>
<dbReference type="GO" id="GO:0006357">
    <property type="term" value="P:regulation of transcription by RNA polymerase II"/>
    <property type="evidence" value="ECO:0007669"/>
    <property type="project" value="InterPro"/>
</dbReference>
<dbReference type="OrthoDB" id="10264655at2759"/>
<protein>
    <recommendedName>
        <fullName evidence="3">Cyclin-like domain-containing protein</fullName>
    </recommendedName>
</protein>
<feature type="compositionally biased region" description="Basic and acidic residues" evidence="2">
    <location>
        <begin position="422"/>
        <end position="437"/>
    </location>
</feature>
<accession>A0A9D4TPR5</accession>
<comment type="caution">
    <text evidence="4">The sequence shown here is derived from an EMBL/GenBank/DDBJ whole genome shotgun (WGS) entry which is preliminary data.</text>
</comment>
<feature type="region of interest" description="Disordered" evidence="2">
    <location>
        <begin position="263"/>
        <end position="469"/>
    </location>
</feature>
<reference evidence="4" key="1">
    <citation type="journal article" date="2019" name="Plant J.">
        <title>Chlorella vulgaris genome assembly and annotation reveals the molecular basis for metabolic acclimation to high light conditions.</title>
        <authorList>
            <person name="Cecchin M."/>
            <person name="Marcolungo L."/>
            <person name="Rossato M."/>
            <person name="Girolomoni L."/>
            <person name="Cosentino E."/>
            <person name="Cuine S."/>
            <person name="Li-Beisson Y."/>
            <person name="Delledonne M."/>
            <person name="Ballottari M."/>
        </authorList>
    </citation>
    <scope>NUCLEOTIDE SEQUENCE</scope>
    <source>
        <strain evidence="4">211/11P</strain>
    </source>
</reference>
<dbReference type="PANTHER" id="PTHR10026">
    <property type="entry name" value="CYCLIN"/>
    <property type="match status" value="1"/>
</dbReference>
<comment type="similarity">
    <text evidence="1">Belongs to the cyclin family.</text>
</comment>
<feature type="compositionally biased region" description="Basic and acidic residues" evidence="2">
    <location>
        <begin position="447"/>
        <end position="459"/>
    </location>
</feature>
<feature type="compositionally biased region" description="Polar residues" evidence="2">
    <location>
        <begin position="278"/>
        <end position="298"/>
    </location>
</feature>
<evidence type="ECO:0000313" key="5">
    <source>
        <dbReference type="Proteomes" id="UP001055712"/>
    </source>
</evidence>
<dbReference type="FunFam" id="1.10.472.10:FF:000031">
    <property type="entry name" value="cyclin-L1-1-like isoform X1"/>
    <property type="match status" value="1"/>
</dbReference>
<name>A0A9D4TPR5_CHLVU</name>
<dbReference type="Pfam" id="PF21797">
    <property type="entry name" value="CycT2-like_C"/>
    <property type="match status" value="1"/>
</dbReference>
<reference evidence="4" key="2">
    <citation type="submission" date="2020-11" db="EMBL/GenBank/DDBJ databases">
        <authorList>
            <person name="Cecchin M."/>
            <person name="Marcolungo L."/>
            <person name="Rossato M."/>
            <person name="Girolomoni L."/>
            <person name="Cosentino E."/>
            <person name="Cuine S."/>
            <person name="Li-Beisson Y."/>
            <person name="Delledonne M."/>
            <person name="Ballottari M."/>
        </authorList>
    </citation>
    <scope>NUCLEOTIDE SEQUENCE</scope>
    <source>
        <strain evidence="4">211/11P</strain>
        <tissue evidence="4">Whole cell</tissue>
    </source>
</reference>
<dbReference type="AlphaFoldDB" id="A0A9D4TPR5"/>
<proteinExistence type="inferred from homology"/>
<evidence type="ECO:0000259" key="3">
    <source>
        <dbReference type="SMART" id="SM00385"/>
    </source>
</evidence>
<dbReference type="SUPFAM" id="SSF47954">
    <property type="entry name" value="Cyclin-like"/>
    <property type="match status" value="2"/>
</dbReference>
<dbReference type="GO" id="GO:0016538">
    <property type="term" value="F:cyclin-dependent protein serine/threonine kinase regulator activity"/>
    <property type="evidence" value="ECO:0007669"/>
    <property type="project" value="InterPro"/>
</dbReference>
<evidence type="ECO:0000313" key="4">
    <source>
        <dbReference type="EMBL" id="KAI3431465.1"/>
    </source>
</evidence>
<evidence type="ECO:0000256" key="2">
    <source>
        <dbReference type="SAM" id="MobiDB-lite"/>
    </source>
</evidence>